<organism evidence="1 2">
    <name type="scientific">Kiloniella antarctica</name>
    <dbReference type="NCBI Taxonomy" id="1550907"/>
    <lineage>
        <taxon>Bacteria</taxon>
        <taxon>Pseudomonadati</taxon>
        <taxon>Pseudomonadota</taxon>
        <taxon>Alphaproteobacteria</taxon>
        <taxon>Rhodospirillales</taxon>
        <taxon>Kiloniellaceae</taxon>
        <taxon>Kiloniella</taxon>
    </lineage>
</organism>
<dbReference type="RefSeq" id="WP_380251186.1">
    <property type="nucleotide sequence ID" value="NZ_JBHUII010000004.1"/>
</dbReference>
<protein>
    <submittedName>
        <fullName evidence="1">RidA family protein</fullName>
    </submittedName>
</protein>
<gene>
    <name evidence="1" type="ORF">ACFSKO_10350</name>
</gene>
<sequence>MKYKRELITNGNPMEKIVGFSRAVRVGPYISVGGTAPVDRQGNTVGINDVAAQARQCFEVIKQALESAGSGLEDVVRTRLFLTNIDDWKEAVEVRKEYFLDIRPVDTIMAVSGFVNREWLIEVEVDAVMADRPDKFHSL</sequence>
<reference evidence="2" key="1">
    <citation type="journal article" date="2019" name="Int. J. Syst. Evol. Microbiol.">
        <title>The Global Catalogue of Microorganisms (GCM) 10K type strain sequencing project: providing services to taxonomists for standard genome sequencing and annotation.</title>
        <authorList>
            <consortium name="The Broad Institute Genomics Platform"/>
            <consortium name="The Broad Institute Genome Sequencing Center for Infectious Disease"/>
            <person name="Wu L."/>
            <person name="Ma J."/>
        </authorList>
    </citation>
    <scope>NUCLEOTIDE SEQUENCE [LARGE SCALE GENOMIC DNA]</scope>
    <source>
        <strain evidence="2">CGMCC 4.7192</strain>
    </source>
</reference>
<dbReference type="PANTHER" id="PTHR43857">
    <property type="entry name" value="BLR7761 PROTEIN"/>
    <property type="match status" value="1"/>
</dbReference>
<dbReference type="EMBL" id="JBHUII010000004">
    <property type="protein sequence ID" value="MFD2206016.1"/>
    <property type="molecule type" value="Genomic_DNA"/>
</dbReference>
<evidence type="ECO:0000313" key="1">
    <source>
        <dbReference type="EMBL" id="MFD2206016.1"/>
    </source>
</evidence>
<dbReference type="CDD" id="cd06154">
    <property type="entry name" value="YjgF_YER057c_UK114_like_6"/>
    <property type="match status" value="1"/>
</dbReference>
<dbReference type="PANTHER" id="PTHR43857:SF1">
    <property type="entry name" value="YJGH FAMILY PROTEIN"/>
    <property type="match status" value="1"/>
</dbReference>
<dbReference type="Gene3D" id="3.30.1330.40">
    <property type="entry name" value="RutC-like"/>
    <property type="match status" value="1"/>
</dbReference>
<dbReference type="SUPFAM" id="SSF55298">
    <property type="entry name" value="YjgF-like"/>
    <property type="match status" value="1"/>
</dbReference>
<name>A0ABW5BME3_9PROT</name>
<proteinExistence type="predicted"/>
<dbReference type="Pfam" id="PF01042">
    <property type="entry name" value="Ribonuc_L-PSP"/>
    <property type="match status" value="1"/>
</dbReference>
<evidence type="ECO:0000313" key="2">
    <source>
        <dbReference type="Proteomes" id="UP001597294"/>
    </source>
</evidence>
<dbReference type="InterPro" id="IPR035959">
    <property type="entry name" value="RutC-like_sf"/>
</dbReference>
<dbReference type="Proteomes" id="UP001597294">
    <property type="component" value="Unassembled WGS sequence"/>
</dbReference>
<keyword evidence="2" id="KW-1185">Reference proteome</keyword>
<dbReference type="InterPro" id="IPR006175">
    <property type="entry name" value="YjgF/YER057c/UK114"/>
</dbReference>
<accession>A0ABW5BME3</accession>
<comment type="caution">
    <text evidence="1">The sequence shown here is derived from an EMBL/GenBank/DDBJ whole genome shotgun (WGS) entry which is preliminary data.</text>
</comment>